<dbReference type="KEGG" id="vg:5470515"/>
<reference evidence="1 2" key="1">
    <citation type="submission" date="2006-09" db="EMBL/GenBank/DDBJ databases">
        <title>Sequence and annotation of the 288-kb ATCV-1 virus that infects an endosymbiotic Chlorella strain of the heliozoon Acanthocystis turfacea.</title>
        <authorList>
            <person name="Fitzgerald L.A."/>
            <person name="Graves M.V."/>
            <person name="Li X."/>
            <person name="Pfitzner A.J.P."/>
            <person name="Hartigan J."/>
            <person name="Van Etten J.L."/>
        </authorList>
    </citation>
    <scope>NUCLEOTIDE SEQUENCE [LARGE SCALE GENOMIC DNA]</scope>
    <source>
        <strain evidence="1 2">ATCV-1</strain>
    </source>
</reference>
<gene>
    <name evidence="1" type="primary">Z012L</name>
    <name evidence="1" type="ORF">ATCV1_Z012L</name>
</gene>
<evidence type="ECO:0000313" key="1">
    <source>
        <dbReference type="EMBL" id="ABT16146.1"/>
    </source>
</evidence>
<accession>A7K7X2</accession>
<keyword evidence="2" id="KW-1185">Reference proteome</keyword>
<organism evidence="1 2">
    <name type="scientific">Chlorovirus heliozoae</name>
    <dbReference type="NCBI Taxonomy" id="322019"/>
    <lineage>
        <taxon>Viruses</taxon>
        <taxon>Varidnaviria</taxon>
        <taxon>Bamfordvirae</taxon>
        <taxon>Nucleocytoviricota</taxon>
        <taxon>Megaviricetes</taxon>
        <taxon>Algavirales</taxon>
        <taxon>Phycodnaviridae</taxon>
        <taxon>Chlorovirus</taxon>
    </lineage>
</organism>
<proteinExistence type="predicted"/>
<dbReference type="Proteomes" id="UP000202420">
    <property type="component" value="Segment"/>
</dbReference>
<dbReference type="RefSeq" id="YP_001426493.1">
    <property type="nucleotide sequence ID" value="NC_008724.1"/>
</dbReference>
<name>A7K7X2_9PHYC</name>
<evidence type="ECO:0000313" key="2">
    <source>
        <dbReference type="Proteomes" id="UP000202420"/>
    </source>
</evidence>
<sequence>MLASTSVRWCRILSPSRLQIHDQAPRWVPVVTFVSFVPGTPRGIKPPPPKSQPPYFQNHHVLLYKDQPFLQAACRMLQ</sequence>
<protein>
    <submittedName>
        <fullName evidence="1">Uncharacterized protein Z012L</fullName>
    </submittedName>
</protein>
<dbReference type="GeneID" id="5470515"/>
<dbReference type="EMBL" id="EF101928">
    <property type="protein sequence ID" value="ABT16146.1"/>
    <property type="molecule type" value="Genomic_DNA"/>
</dbReference>